<dbReference type="Gene3D" id="2.30.40.10">
    <property type="entry name" value="Urease, subunit C, domain 1"/>
    <property type="match status" value="1"/>
</dbReference>
<keyword evidence="2 4" id="KW-0378">Hydrolase</keyword>
<feature type="binding site" evidence="4">
    <location>
        <position position="66"/>
    </location>
    <ligand>
        <name>Zn(2+)</name>
        <dbReference type="ChEBI" id="CHEBI:29105"/>
    </ligand>
</feature>
<dbReference type="EC" id="3.5.4.28" evidence="4"/>
<organism evidence="6 7">
    <name type="scientific">Lottiidibacillus patelloidae</name>
    <dbReference type="NCBI Taxonomy" id="2670334"/>
    <lineage>
        <taxon>Bacteria</taxon>
        <taxon>Bacillati</taxon>
        <taxon>Bacillota</taxon>
        <taxon>Bacilli</taxon>
        <taxon>Bacillales</taxon>
        <taxon>Bacillaceae</taxon>
        <taxon>Lottiidibacillus</taxon>
    </lineage>
</organism>
<sequence length="435" mass="48289">METLYYNGKIVTGEKNIQVITDGAFIVDQGVITRVGNSSDFSVEQKEINSINLMGKWVLPGLINTHGHAGMSTLRGYADDMSLQNWLQEKIWPMEMKMDEETIKWSSALAMLEMAKSGTTTFLDMYHPFYMDVVGSLVEDFGMRATLMNGMIGLCSEEEQKGKLELAKRFIETWQDGADGRISTMLAPHSLYTCPPKFLEAIVDAANMLHVPIHTHMSETEKEVHDCIATYGKRPAFHLEEIGMFSVPTLIAHGVHLNKDELDILYYNDVAISHNPISNLKLGSGIADITSYMKRGIVVSLGTDSAASNNNLDMFEEMRTGSLLQKGLHQDPEVLPVEDAFKMATINGAKALRKSRIGTISTGKNADFITIEAKNKPHLQPEENMLSHIVNSLSGKDICDVYVSGNPIVKQGASVTMDEEKIIYEANRVFKKLCS</sequence>
<feature type="binding site" evidence="4">
    <location>
        <position position="219"/>
    </location>
    <ligand>
        <name>substrate</name>
    </ligand>
</feature>
<dbReference type="InterPro" id="IPR023512">
    <property type="entry name" value="Deaminase_MtaD/DadD"/>
</dbReference>
<dbReference type="EC" id="3.5.4.31" evidence="4"/>
<gene>
    <name evidence="4" type="primary">mtaD</name>
    <name evidence="6" type="ORF">CIB95_07505</name>
</gene>
<evidence type="ECO:0000256" key="2">
    <source>
        <dbReference type="ARBA" id="ARBA00022801"/>
    </source>
</evidence>
<comment type="function">
    <text evidence="4">Catalyzes the deamination of 5-methylthioadenosine and S-adenosyl-L-homocysteine into 5-methylthioinosine and S-inosyl-L-homocysteine, respectively. Is also able to deaminate adenosine.</text>
</comment>
<comment type="catalytic activity">
    <reaction evidence="4">
        <text>S-adenosyl-L-homocysteine + H2O + H(+) = S-inosyl-L-homocysteine + NH4(+)</text>
        <dbReference type="Rhea" id="RHEA:20716"/>
        <dbReference type="ChEBI" id="CHEBI:15377"/>
        <dbReference type="ChEBI" id="CHEBI:15378"/>
        <dbReference type="ChEBI" id="CHEBI:28938"/>
        <dbReference type="ChEBI" id="CHEBI:57856"/>
        <dbReference type="ChEBI" id="CHEBI:57985"/>
        <dbReference type="EC" id="3.5.4.28"/>
    </reaction>
</comment>
<dbReference type="InterPro" id="IPR032466">
    <property type="entry name" value="Metal_Hydrolase"/>
</dbReference>
<dbReference type="AlphaFoldDB" id="A0A263BUT6"/>
<feature type="binding site" evidence="4">
    <location>
        <position position="304"/>
    </location>
    <ligand>
        <name>substrate</name>
    </ligand>
</feature>
<dbReference type="GO" id="GO:0050270">
    <property type="term" value="F:S-adenosylhomocysteine deaminase activity"/>
    <property type="evidence" value="ECO:0007669"/>
    <property type="project" value="UniProtKB-UniRule"/>
</dbReference>
<dbReference type="InterPro" id="IPR006680">
    <property type="entry name" value="Amidohydro-rel"/>
</dbReference>
<dbReference type="EMBL" id="NPIA01000003">
    <property type="protein sequence ID" value="OZM57302.1"/>
    <property type="molecule type" value="Genomic_DNA"/>
</dbReference>
<comment type="caution">
    <text evidence="4">Lacks conserved residue(s) required for the propagation of feature annotation.</text>
</comment>
<dbReference type="InterPro" id="IPR011059">
    <property type="entry name" value="Metal-dep_hydrolase_composite"/>
</dbReference>
<dbReference type="Gene3D" id="3.20.20.140">
    <property type="entry name" value="Metal-dependent hydrolases"/>
    <property type="match status" value="1"/>
</dbReference>
<evidence type="ECO:0000256" key="1">
    <source>
        <dbReference type="ARBA" id="ARBA00022723"/>
    </source>
</evidence>
<comment type="catalytic activity">
    <reaction evidence="4">
        <text>S-methyl-5'-thioadenosine + H2O + H(+) = S-methyl-5'-thioinosine + NH4(+)</text>
        <dbReference type="Rhea" id="RHEA:25025"/>
        <dbReference type="ChEBI" id="CHEBI:15377"/>
        <dbReference type="ChEBI" id="CHEBI:15378"/>
        <dbReference type="ChEBI" id="CHEBI:17509"/>
        <dbReference type="ChEBI" id="CHEBI:28938"/>
        <dbReference type="ChEBI" id="CHEBI:48595"/>
        <dbReference type="EC" id="3.5.4.31"/>
    </reaction>
</comment>
<dbReference type="FunFam" id="3.20.20.140:FF:000014">
    <property type="entry name" value="5-methylthioadenosine/S-adenosylhomocysteine deaminase"/>
    <property type="match status" value="1"/>
</dbReference>
<comment type="similarity">
    <text evidence="4">Belongs to the metallo-dependent hydrolases superfamily. MTA/SAH deaminase family.</text>
</comment>
<accession>A0A263BUT6</accession>
<protein>
    <recommendedName>
        <fullName evidence="4">5-methylthioadenosine/S-adenosylhomocysteine deaminase</fullName>
        <shortName evidence="4">MTA/SAH deaminase</shortName>
        <ecNumber evidence="4">3.5.4.28</ecNumber>
        <ecNumber evidence="4">3.5.4.31</ecNumber>
    </recommendedName>
</protein>
<dbReference type="GO" id="GO:0046872">
    <property type="term" value="F:metal ion binding"/>
    <property type="evidence" value="ECO:0007669"/>
    <property type="project" value="UniProtKB-KW"/>
</dbReference>
<feature type="binding site" evidence="4">
    <location>
        <position position="189"/>
    </location>
    <ligand>
        <name>substrate</name>
    </ligand>
</feature>
<dbReference type="InterPro" id="IPR050287">
    <property type="entry name" value="MTA/SAH_deaminase"/>
</dbReference>
<dbReference type="SUPFAM" id="SSF51556">
    <property type="entry name" value="Metallo-dependent hydrolases"/>
    <property type="match status" value="1"/>
</dbReference>
<reference evidence="6 7" key="2">
    <citation type="submission" date="2017-09" db="EMBL/GenBank/DDBJ databases">
        <title>Bacillus patelloidae sp. nov., isolated from the intestinal tract of a marine limpet.</title>
        <authorList>
            <person name="Liu R."/>
            <person name="Dong C."/>
            <person name="Shao Z."/>
        </authorList>
    </citation>
    <scope>NUCLEOTIDE SEQUENCE [LARGE SCALE GENOMIC DNA]</scope>
    <source>
        <strain evidence="6 7">SA5d-4</strain>
    </source>
</reference>
<comment type="caution">
    <text evidence="6">The sequence shown here is derived from an EMBL/GenBank/DDBJ whole genome shotgun (WGS) entry which is preliminary data.</text>
</comment>
<reference evidence="7" key="1">
    <citation type="submission" date="2017-08" db="EMBL/GenBank/DDBJ databases">
        <authorList>
            <person name="Huang Z."/>
        </authorList>
    </citation>
    <scope>NUCLEOTIDE SEQUENCE [LARGE SCALE GENOMIC DNA]</scope>
    <source>
        <strain evidence="7">SA5d-4</strain>
    </source>
</reference>
<feature type="domain" description="Amidohydrolase-related" evidence="5">
    <location>
        <begin position="57"/>
        <end position="406"/>
    </location>
</feature>
<dbReference type="PANTHER" id="PTHR43794">
    <property type="entry name" value="AMINOHYDROLASE SSNA-RELATED"/>
    <property type="match status" value="1"/>
</dbReference>
<evidence type="ECO:0000313" key="7">
    <source>
        <dbReference type="Proteomes" id="UP000217083"/>
    </source>
</evidence>
<feature type="binding site" evidence="4">
    <location>
        <position position="95"/>
    </location>
    <ligand>
        <name>substrate</name>
    </ligand>
</feature>
<evidence type="ECO:0000313" key="6">
    <source>
        <dbReference type="EMBL" id="OZM57302.1"/>
    </source>
</evidence>
<evidence type="ECO:0000259" key="5">
    <source>
        <dbReference type="Pfam" id="PF01979"/>
    </source>
</evidence>
<dbReference type="RefSeq" id="WP_094923863.1">
    <property type="nucleotide sequence ID" value="NZ_NPIA01000003.1"/>
</dbReference>
<evidence type="ECO:0000256" key="3">
    <source>
        <dbReference type="ARBA" id="ARBA00022833"/>
    </source>
</evidence>
<feature type="binding site" evidence="4">
    <location>
        <position position="68"/>
    </location>
    <ligand>
        <name>Zn(2+)</name>
        <dbReference type="ChEBI" id="CHEBI:29105"/>
    </ligand>
</feature>
<dbReference type="CDD" id="cd01298">
    <property type="entry name" value="ATZ_TRZ_like"/>
    <property type="match status" value="1"/>
</dbReference>
<comment type="cofactor">
    <cofactor evidence="4">
        <name>Zn(2+)</name>
        <dbReference type="ChEBI" id="CHEBI:29105"/>
    </cofactor>
    <text evidence="4">Binds 1 zinc ion per subunit.</text>
</comment>
<proteinExistence type="inferred from homology"/>
<keyword evidence="1 4" id="KW-0479">Metal-binding</keyword>
<dbReference type="Proteomes" id="UP000217083">
    <property type="component" value="Unassembled WGS sequence"/>
</dbReference>
<dbReference type="PANTHER" id="PTHR43794:SF11">
    <property type="entry name" value="AMIDOHYDROLASE-RELATED DOMAIN-CONTAINING PROTEIN"/>
    <property type="match status" value="1"/>
</dbReference>
<keyword evidence="3 4" id="KW-0862">Zinc</keyword>
<dbReference type="SUPFAM" id="SSF51338">
    <property type="entry name" value="Composite domain of metallo-dependent hydrolases"/>
    <property type="match status" value="1"/>
</dbReference>
<dbReference type="GO" id="GO:0090614">
    <property type="term" value="F:5'-methylthioadenosine deaminase activity"/>
    <property type="evidence" value="ECO:0007669"/>
    <property type="project" value="UniProtKB-UniRule"/>
</dbReference>
<feature type="binding site" evidence="4">
    <location>
        <position position="216"/>
    </location>
    <ligand>
        <name>Zn(2+)</name>
        <dbReference type="ChEBI" id="CHEBI:29105"/>
    </ligand>
</feature>
<dbReference type="Pfam" id="PF01979">
    <property type="entry name" value="Amidohydro_1"/>
    <property type="match status" value="1"/>
</dbReference>
<keyword evidence="7" id="KW-1185">Reference proteome</keyword>
<dbReference type="HAMAP" id="MF_01281">
    <property type="entry name" value="MTA_SAH_deamin"/>
    <property type="match status" value="1"/>
</dbReference>
<feature type="binding site" evidence="4">
    <location>
        <position position="304"/>
    </location>
    <ligand>
        <name>Zn(2+)</name>
        <dbReference type="ChEBI" id="CHEBI:29105"/>
    </ligand>
</feature>
<evidence type="ECO:0000256" key="4">
    <source>
        <dbReference type="HAMAP-Rule" id="MF_01281"/>
    </source>
</evidence>
<name>A0A263BUT6_9BACI</name>